<evidence type="ECO:0000313" key="3">
    <source>
        <dbReference type="Proteomes" id="UP000796761"/>
    </source>
</evidence>
<proteinExistence type="predicted"/>
<organism evidence="2 3">
    <name type="scientific">Zosterops borbonicus</name>
    <dbReference type="NCBI Taxonomy" id="364589"/>
    <lineage>
        <taxon>Eukaryota</taxon>
        <taxon>Metazoa</taxon>
        <taxon>Chordata</taxon>
        <taxon>Craniata</taxon>
        <taxon>Vertebrata</taxon>
        <taxon>Euteleostomi</taxon>
        <taxon>Archelosauria</taxon>
        <taxon>Archosauria</taxon>
        <taxon>Dinosauria</taxon>
        <taxon>Saurischia</taxon>
        <taxon>Theropoda</taxon>
        <taxon>Coelurosauria</taxon>
        <taxon>Aves</taxon>
        <taxon>Neognathae</taxon>
        <taxon>Neoaves</taxon>
        <taxon>Telluraves</taxon>
        <taxon>Australaves</taxon>
        <taxon>Passeriformes</taxon>
        <taxon>Sylvioidea</taxon>
        <taxon>Zosteropidae</taxon>
        <taxon>Zosterops</taxon>
    </lineage>
</organism>
<keyword evidence="3" id="KW-1185">Reference proteome</keyword>
<feature type="compositionally biased region" description="Polar residues" evidence="1">
    <location>
        <begin position="96"/>
        <end position="110"/>
    </location>
</feature>
<feature type="region of interest" description="Disordered" evidence="1">
    <location>
        <begin position="86"/>
        <end position="110"/>
    </location>
</feature>
<name>A0A8K1GIZ0_9PASS</name>
<dbReference type="AlphaFoldDB" id="A0A8K1GIZ0"/>
<dbReference type="OrthoDB" id="10443324at2759"/>
<gene>
    <name evidence="2" type="ORF">HGM15179_008671</name>
</gene>
<dbReference type="Proteomes" id="UP000796761">
    <property type="component" value="Unassembled WGS sequence"/>
</dbReference>
<evidence type="ECO:0000256" key="1">
    <source>
        <dbReference type="SAM" id="MobiDB-lite"/>
    </source>
</evidence>
<protein>
    <submittedName>
        <fullName evidence="2">Uncharacterized protein</fullName>
    </submittedName>
</protein>
<reference evidence="2" key="1">
    <citation type="submission" date="2019-04" db="EMBL/GenBank/DDBJ databases">
        <title>Genome assembly of Zosterops borbonicus 15179.</title>
        <authorList>
            <person name="Leroy T."/>
            <person name="Anselmetti Y."/>
            <person name="Tilak M.-K."/>
            <person name="Nabholz B."/>
        </authorList>
    </citation>
    <scope>NUCLEOTIDE SEQUENCE</scope>
    <source>
        <strain evidence="2">HGM_15179</strain>
        <tissue evidence="2">Muscle</tissue>
    </source>
</reference>
<evidence type="ECO:0000313" key="2">
    <source>
        <dbReference type="EMBL" id="TRZ18430.1"/>
    </source>
</evidence>
<dbReference type="EMBL" id="SWJQ01000224">
    <property type="protein sequence ID" value="TRZ18430.1"/>
    <property type="molecule type" value="Genomic_DNA"/>
</dbReference>
<comment type="caution">
    <text evidence="2">The sequence shown here is derived from an EMBL/GenBank/DDBJ whole genome shotgun (WGS) entry which is preliminary data.</text>
</comment>
<sequence length="135" mass="14749">MPKTPLQELESSAGPDYQCLAKTSAPSGGSDVVALVVRTMVSLVHSRWHSLANLTDEEAEDDSPNNSPKGVQCFLRAVARKYNIEPKGITPREYSSGCSQTKGKSSQLSRIVQGPLPLPFSVEETMMNFPRVKKQ</sequence>
<accession>A0A8K1GIZ0</accession>